<feature type="region of interest" description="Disordered" evidence="1">
    <location>
        <begin position="122"/>
        <end position="159"/>
    </location>
</feature>
<reference evidence="2" key="1">
    <citation type="submission" date="2015-04" db="UniProtKB">
        <authorList>
            <consortium name="EnsemblPlants"/>
        </authorList>
    </citation>
    <scope>IDENTIFICATION</scope>
</reference>
<dbReference type="Gramene" id="OGLUM04G28680.1">
    <property type="protein sequence ID" value="OGLUM04G28680.1"/>
    <property type="gene ID" value="OGLUM04G28680"/>
</dbReference>
<dbReference type="EnsemblPlants" id="OGLUM04G28680.2">
    <property type="protein sequence ID" value="OGLUM04G28680.2"/>
    <property type="gene ID" value="OGLUM04G28680"/>
</dbReference>
<dbReference type="EnsemblPlants" id="OGLUM04G28680.1">
    <property type="protein sequence ID" value="OGLUM04G28680.1"/>
    <property type="gene ID" value="OGLUM04G28680"/>
</dbReference>
<evidence type="ECO:0000313" key="3">
    <source>
        <dbReference type="Proteomes" id="UP000026961"/>
    </source>
</evidence>
<reference evidence="2" key="2">
    <citation type="submission" date="2018-05" db="EMBL/GenBank/DDBJ databases">
        <title>OgluRS3 (Oryza glumaepatula Reference Sequence Version 3).</title>
        <authorList>
            <person name="Zhang J."/>
            <person name="Kudrna D."/>
            <person name="Lee S."/>
            <person name="Talag J."/>
            <person name="Welchert J."/>
            <person name="Wing R.A."/>
        </authorList>
    </citation>
    <scope>NUCLEOTIDE SEQUENCE [LARGE SCALE GENOMIC DNA]</scope>
</reference>
<keyword evidence="3" id="KW-1185">Reference proteome</keyword>
<organism evidence="2">
    <name type="scientific">Oryza glumipatula</name>
    <dbReference type="NCBI Taxonomy" id="40148"/>
    <lineage>
        <taxon>Eukaryota</taxon>
        <taxon>Viridiplantae</taxon>
        <taxon>Streptophyta</taxon>
        <taxon>Embryophyta</taxon>
        <taxon>Tracheophyta</taxon>
        <taxon>Spermatophyta</taxon>
        <taxon>Magnoliopsida</taxon>
        <taxon>Liliopsida</taxon>
        <taxon>Poales</taxon>
        <taxon>Poaceae</taxon>
        <taxon>BOP clade</taxon>
        <taxon>Oryzoideae</taxon>
        <taxon>Oryzeae</taxon>
        <taxon>Oryzinae</taxon>
        <taxon>Oryza</taxon>
    </lineage>
</organism>
<dbReference type="Proteomes" id="UP000026961">
    <property type="component" value="Chromosome 4"/>
</dbReference>
<evidence type="ECO:0000256" key="1">
    <source>
        <dbReference type="SAM" id="MobiDB-lite"/>
    </source>
</evidence>
<feature type="compositionally biased region" description="Low complexity" evidence="1">
    <location>
        <begin position="26"/>
        <end position="38"/>
    </location>
</feature>
<feature type="region of interest" description="Disordered" evidence="1">
    <location>
        <begin position="19"/>
        <end position="46"/>
    </location>
</feature>
<name>A0A0D9ZS45_9ORYZ</name>
<protein>
    <submittedName>
        <fullName evidence="2">Uncharacterized protein</fullName>
    </submittedName>
</protein>
<dbReference type="HOGENOM" id="CLU_1241835_0_0_1"/>
<dbReference type="Gramene" id="OGLUM04G28680.2">
    <property type="protein sequence ID" value="OGLUM04G28680.2"/>
    <property type="gene ID" value="OGLUM04G28680"/>
</dbReference>
<dbReference type="AlphaFoldDB" id="A0A0D9ZS45"/>
<accession>A0A0D9ZS45</accession>
<sequence length="212" mass="23065">MKYQVLLVVVVAEEQNLTPATGATHPSFPSPSSSHASPLGQSETRATKISRCLSNVTRRAGEATRIPPARPVLASFWRRTSHSPPVSRITGALPCLSLRPCESDRFGSRVALCDTGAYKRGRGGGASLSSSGGAPGLERRREKTKPHQQLEAAEWQPEERPRFVDPEALDIPLVPVHVCWQEVQEVLEAASPVHFGVVFIDELFGAVDLFIH</sequence>
<proteinExistence type="predicted"/>
<evidence type="ECO:0000313" key="2">
    <source>
        <dbReference type="EnsemblPlants" id="OGLUM04G28680.2"/>
    </source>
</evidence>